<keyword evidence="6" id="KW-0378">Hydrolase</keyword>
<dbReference type="CDD" id="cd17244">
    <property type="entry name" value="RMtype1_S_Apa101655I-TRD2-CR2_like"/>
    <property type="match status" value="1"/>
</dbReference>
<evidence type="ECO:0000313" key="7">
    <source>
        <dbReference type="Proteomes" id="UP000473648"/>
    </source>
</evidence>
<gene>
    <name evidence="6" type="ORF">FRC53_01400</name>
</gene>
<evidence type="ECO:0000256" key="2">
    <source>
        <dbReference type="ARBA" id="ARBA00022747"/>
    </source>
</evidence>
<sequence>MRKMTPQQLKNSILQMAMQGKLVEQRPEEGTGEALYQEIQAEKKKLIQAGKIKKSKKLPEITEEEIPFEIPERWKWVRLNDCMDVRDGTHDSPKYYQKGFPLVTSKNLKNGIIDFSTCKLISEDDFNAINERSKVDKDDILFAMIGTVGNPVLYRGDAKFSIKNMALFKHIGSYLNMEYVYWYLNLAQEDMKKKASGGVQNFVSLTYLRNYLIALPPKVEQRRIVAKLEEIQPLLDRYEKAYNRLEAYNQKFPENLKKSILQYAIEGKLVEQRPEEGTGEALYQEIRVEKKKLIQEGKIKKSKKLPEITEDEIPFEIPKNWKWAKFGEIVDFFIGKTPKRHESQYWQKSEFPWVSISDLIDRGHIQRTKENISSQAAEKVFKNRFAPKGTLLMSFKLTIGKVSILDIDAFHNEAIISIFPIIERDNIFRDYLFDFLPLISAEGKTKSAIKGKTLNSNSLKNLLVPIPPLEEQKRIVAKVEELMPLVEKCGEDRKD</sequence>
<keyword evidence="2" id="KW-0680">Restriction system</keyword>
<protein>
    <submittedName>
        <fullName evidence="6">Restriction endonuclease subunit S</fullName>
    </submittedName>
</protein>
<evidence type="ECO:0000256" key="3">
    <source>
        <dbReference type="ARBA" id="ARBA00023125"/>
    </source>
</evidence>
<dbReference type="PANTHER" id="PTHR43140">
    <property type="entry name" value="TYPE-1 RESTRICTION ENZYME ECOKI SPECIFICITY PROTEIN"/>
    <property type="match status" value="1"/>
</dbReference>
<evidence type="ECO:0000259" key="5">
    <source>
        <dbReference type="Pfam" id="PF01420"/>
    </source>
</evidence>
<evidence type="ECO:0000313" key="6">
    <source>
        <dbReference type="EMBL" id="MQM72090.1"/>
    </source>
</evidence>
<dbReference type="Proteomes" id="UP000473648">
    <property type="component" value="Unassembled WGS sequence"/>
</dbReference>
<keyword evidence="7" id="KW-1185">Reference proteome</keyword>
<dbReference type="GO" id="GO:0003677">
    <property type="term" value="F:DNA binding"/>
    <property type="evidence" value="ECO:0007669"/>
    <property type="project" value="UniProtKB-KW"/>
</dbReference>
<dbReference type="InterPro" id="IPR000055">
    <property type="entry name" value="Restrct_endonuc_typeI_TRD"/>
</dbReference>
<dbReference type="CDD" id="cd17246">
    <property type="entry name" value="RMtype1_S_SonII-TRD2-CR2_like"/>
    <property type="match status" value="1"/>
</dbReference>
<dbReference type="InterPro" id="IPR044946">
    <property type="entry name" value="Restrct_endonuc_typeI_TRD_sf"/>
</dbReference>
<dbReference type="SUPFAM" id="SSF116734">
    <property type="entry name" value="DNA methylase specificity domain"/>
    <property type="match status" value="2"/>
</dbReference>
<evidence type="ECO:0000256" key="1">
    <source>
        <dbReference type="ARBA" id="ARBA00010923"/>
    </source>
</evidence>
<accession>A0A6L5GQI3</accession>
<dbReference type="AlphaFoldDB" id="A0A6L5GQI3"/>
<comment type="similarity">
    <text evidence="1">Belongs to the type-I restriction system S methylase family.</text>
</comment>
<dbReference type="GO" id="GO:0004519">
    <property type="term" value="F:endonuclease activity"/>
    <property type="evidence" value="ECO:0007669"/>
    <property type="project" value="UniProtKB-KW"/>
</dbReference>
<dbReference type="InterPro" id="IPR051212">
    <property type="entry name" value="Type-I_RE_S_subunit"/>
</dbReference>
<name>A0A6L5GQI3_9FIRM</name>
<keyword evidence="3" id="KW-0238">DNA-binding</keyword>
<proteinExistence type="inferred from homology"/>
<keyword evidence="6" id="KW-0255">Endonuclease</keyword>
<evidence type="ECO:0000256" key="4">
    <source>
        <dbReference type="ARBA" id="ARBA00038652"/>
    </source>
</evidence>
<organism evidence="6 7">
    <name type="scientific">Candidatus Pseudoramibacter fermentans</name>
    <dbReference type="NCBI Taxonomy" id="2594427"/>
    <lineage>
        <taxon>Bacteria</taxon>
        <taxon>Bacillati</taxon>
        <taxon>Bacillota</taxon>
        <taxon>Clostridia</taxon>
        <taxon>Eubacteriales</taxon>
        <taxon>Eubacteriaceae</taxon>
        <taxon>Pseudoramibacter</taxon>
    </lineage>
</organism>
<dbReference type="PANTHER" id="PTHR43140:SF1">
    <property type="entry name" value="TYPE I RESTRICTION ENZYME ECOKI SPECIFICITY SUBUNIT"/>
    <property type="match status" value="1"/>
</dbReference>
<dbReference type="GO" id="GO:0009307">
    <property type="term" value="P:DNA restriction-modification system"/>
    <property type="evidence" value="ECO:0007669"/>
    <property type="project" value="UniProtKB-KW"/>
</dbReference>
<dbReference type="Gene3D" id="3.90.220.20">
    <property type="entry name" value="DNA methylase specificity domains"/>
    <property type="match status" value="2"/>
</dbReference>
<comment type="caution">
    <text evidence="6">The sequence shown here is derived from an EMBL/GenBank/DDBJ whole genome shotgun (WGS) entry which is preliminary data.</text>
</comment>
<feature type="domain" description="Type I restriction modification DNA specificity" evidence="5">
    <location>
        <begin position="71"/>
        <end position="232"/>
    </location>
</feature>
<reference evidence="6" key="1">
    <citation type="journal article" date="2020" name="Appl. Environ. Microbiol.">
        <title>Medium-Chain Fatty Acid Synthesis by 'Candidatus Weimeria bifida' gen. nov., sp. nov., and 'Candidatus Pseudoramibacter fermentans' sp. nov.</title>
        <authorList>
            <person name="Scarborough M.J."/>
            <person name="Myers K.S."/>
            <person name="Donohue T.J."/>
            <person name="Noguera D.R."/>
        </authorList>
    </citation>
    <scope>NUCLEOTIDE SEQUENCE</scope>
    <source>
        <strain evidence="6">EUB1.1</strain>
    </source>
</reference>
<dbReference type="EMBL" id="VOGB01000003">
    <property type="protein sequence ID" value="MQM72090.1"/>
    <property type="molecule type" value="Genomic_DNA"/>
</dbReference>
<dbReference type="Pfam" id="PF01420">
    <property type="entry name" value="Methylase_S"/>
    <property type="match status" value="2"/>
</dbReference>
<keyword evidence="6" id="KW-0540">Nuclease</keyword>
<feature type="domain" description="Type I restriction modification DNA specificity" evidence="5">
    <location>
        <begin position="318"/>
        <end position="481"/>
    </location>
</feature>
<comment type="subunit">
    <text evidence="4">The methyltransferase is composed of M and S polypeptides.</text>
</comment>